<evidence type="ECO:0000259" key="1">
    <source>
        <dbReference type="SMART" id="SM00458"/>
    </source>
</evidence>
<evidence type="ECO:0000313" key="3">
    <source>
        <dbReference type="Proteomes" id="UP000604046"/>
    </source>
</evidence>
<dbReference type="SMART" id="SM00458">
    <property type="entry name" value="RICIN"/>
    <property type="match status" value="2"/>
</dbReference>
<dbReference type="SUPFAM" id="SSF50370">
    <property type="entry name" value="Ricin B-like lectins"/>
    <property type="match status" value="2"/>
</dbReference>
<feature type="domain" description="Ricin B lectin" evidence="1">
    <location>
        <begin position="605"/>
        <end position="723"/>
    </location>
</feature>
<dbReference type="InterPro" id="IPR035992">
    <property type="entry name" value="Ricin_B-like_lectins"/>
</dbReference>
<comment type="caution">
    <text evidence="2">The sequence shown here is derived from an EMBL/GenBank/DDBJ whole genome shotgun (WGS) entry which is preliminary data.</text>
</comment>
<name>A0A812MSK7_9DINO</name>
<organism evidence="2 3">
    <name type="scientific">Symbiodinium natans</name>
    <dbReference type="NCBI Taxonomy" id="878477"/>
    <lineage>
        <taxon>Eukaryota</taxon>
        <taxon>Sar</taxon>
        <taxon>Alveolata</taxon>
        <taxon>Dinophyceae</taxon>
        <taxon>Suessiales</taxon>
        <taxon>Symbiodiniaceae</taxon>
        <taxon>Symbiodinium</taxon>
    </lineage>
</organism>
<dbReference type="Gene3D" id="2.80.10.50">
    <property type="match status" value="3"/>
</dbReference>
<dbReference type="PROSITE" id="PS50231">
    <property type="entry name" value="RICIN_B_LECTIN"/>
    <property type="match status" value="1"/>
</dbReference>
<dbReference type="Proteomes" id="UP000604046">
    <property type="component" value="Unassembled WGS sequence"/>
</dbReference>
<evidence type="ECO:0000313" key="2">
    <source>
        <dbReference type="EMBL" id="CAE7276575.1"/>
    </source>
</evidence>
<sequence length="905" mass="99700">MGYFTMMGSGLPHAKGSVVVVAPTTWSALSYSYGASLLYATVGEKSPILSPTASTGLKPTRFSADCSGSAFTFDVLSGLATWEGHQIFSLDTTTGDLQLSPEESLTKTLDSVSSGSARRAVSTSCTIFGHYEWAPTGDGPTLTHRLNMEFRDHTCWAYRSLSFARRATKSGTSACRTQCRSEPHCTHYRSESGKCHFYSGVCTDSSDFGCTYKKVGVLERYPGCGERNGCLHLELKGHHYLSGRYCPGGENAASSGQGPVYFKKGLVKEESFWLTRYDTKGGCSSGDWVLHKAKPEEDYENSSMAYVELHGDAVACVKGLTSDLVTDVFGQTKVDLTVSKITTSRARATVSAPGCVAPNVTAVDAPEEQPVQALILDDPSTSTKDDHWLHPCECVPPAWGSLPPVSGEAISDIPAGSNNEFMASPAMIVDGQFVCEQEYLTEVIVESETDGLDAANCKTRCIAQQCPYYWEGEVMSTKQCRLYSQCTELVREVGVVGNLYGMSYRKACKVADAQLCWKVTKRRSFLGAGDDSYKCFHQAFNFRKACSAHAEKTAVAVQAFNFRKACSAHAEKTAVAVQDLIQQCDQKLMLGGLGVSACGGCEYAPVKGKQILNADGECATVGSNKNVYVAPCNDGDNQKWYFDGEQLKSEGLTSSWCLDKPSTGNLYMHSCHTYSNQKWYFLPEHGHLKSRDGNGCVDSLHAGSKNMYVSNCPWSDRLEWTWRQDVHGGQQIVTDHENKCLIHDTSNNNVYVGSCSVDFSHRWYWDGERLKSEASTSRCLDAASNNNLYMHNCHSSNNQKWYFDGKLLKSRDDGRCVDFDNDNANNLLRANCPDSTYKKWAWGPEVTKPMPAAQLTCMRNHKCMDDGGKNVYMHTCHDGDNQKFYFDGTHLKVKSNSKCMDDARR</sequence>
<dbReference type="InterPro" id="IPR000772">
    <property type="entry name" value="Ricin_B_lectin"/>
</dbReference>
<proteinExistence type="predicted"/>
<gene>
    <name evidence="2" type="ORF">SNAT2548_LOCUS14676</name>
</gene>
<protein>
    <recommendedName>
        <fullName evidence="1">Ricin B lectin domain-containing protein</fullName>
    </recommendedName>
</protein>
<reference evidence="2" key="1">
    <citation type="submission" date="2021-02" db="EMBL/GenBank/DDBJ databases">
        <authorList>
            <person name="Dougan E. K."/>
            <person name="Rhodes N."/>
            <person name="Thang M."/>
            <person name="Chan C."/>
        </authorList>
    </citation>
    <scope>NUCLEOTIDE SEQUENCE</scope>
</reference>
<feature type="domain" description="Ricin B lectin" evidence="1">
    <location>
        <begin position="768"/>
        <end position="887"/>
    </location>
</feature>
<accession>A0A812MSK7</accession>
<keyword evidence="3" id="KW-1185">Reference proteome</keyword>
<dbReference type="EMBL" id="CAJNDS010001746">
    <property type="protein sequence ID" value="CAE7276575.1"/>
    <property type="molecule type" value="Genomic_DNA"/>
</dbReference>
<dbReference type="OrthoDB" id="444637at2759"/>
<dbReference type="AlphaFoldDB" id="A0A812MSK7"/>